<dbReference type="SUPFAM" id="SSF52540">
    <property type="entry name" value="P-loop containing nucleoside triphosphate hydrolases"/>
    <property type="match status" value="1"/>
</dbReference>
<dbReference type="Gene3D" id="3.40.50.300">
    <property type="entry name" value="P-loop containing nucleotide triphosphate hydrolases"/>
    <property type="match status" value="1"/>
</dbReference>
<feature type="region of interest" description="Disordered" evidence="1">
    <location>
        <begin position="209"/>
        <end position="238"/>
    </location>
</feature>
<evidence type="ECO:0008006" key="4">
    <source>
        <dbReference type="Google" id="ProtNLM"/>
    </source>
</evidence>
<dbReference type="eggNOG" id="ENOG5032SK5">
    <property type="taxonomic scope" value="Bacteria"/>
</dbReference>
<dbReference type="EMBL" id="CP001312">
    <property type="protein sequence ID" value="ADE85681.1"/>
    <property type="molecule type" value="Genomic_DNA"/>
</dbReference>
<dbReference type="GeneID" id="31490810"/>
<evidence type="ECO:0000256" key="1">
    <source>
        <dbReference type="SAM" id="MobiDB-lite"/>
    </source>
</evidence>
<dbReference type="STRING" id="272942.RCAP_rcc01937"/>
<dbReference type="InterPro" id="IPR027417">
    <property type="entry name" value="P-loop_NTPase"/>
</dbReference>
<name>D5AUP2_RHOCB</name>
<evidence type="ECO:0000313" key="3">
    <source>
        <dbReference type="Proteomes" id="UP000002361"/>
    </source>
</evidence>
<accession>D5AUP2</accession>
<keyword evidence="3" id="KW-1185">Reference proteome</keyword>
<proteinExistence type="predicted"/>
<dbReference type="OrthoDB" id="8557083at2"/>
<dbReference type="AlphaFoldDB" id="D5AUP2"/>
<gene>
    <name evidence="2" type="ordered locus">RCAP_rcc01937</name>
</gene>
<reference evidence="2 3" key="2">
    <citation type="journal article" date="2010" name="J. Bacteriol.">
        <title>Complete genome sequence of the photosynthetic purple nonsulfur bacterium Rhodobacter capsulatus SB 1003.</title>
        <authorList>
            <person name="Strnad H."/>
            <person name="Lapidus A."/>
            <person name="Paces J."/>
            <person name="Ulbrich P."/>
            <person name="Vlcek C."/>
            <person name="Paces V."/>
            <person name="Haselkorn R."/>
        </authorList>
    </citation>
    <scope>NUCLEOTIDE SEQUENCE [LARGE SCALE GENOMIC DNA]</scope>
    <source>
        <strain evidence="3">ATCC BAA-309 / NBRC 16581 / SB1003</strain>
    </source>
</reference>
<sequence length="268" mass="29763">MTPTDPWRAGLKEGLKQGLGQGLRLLLPQCRFERSIFLLAHMRCGSTALSNILCSRPDISGYGEAHIRYDGPAALGRLVVNQARRGSFRPGAAHLFDKILHDRHDAQAPPGFFAARAIFLARRPGPSIRSIRDLFRGIGREDEYPDDAAAARYYVTRLDALARLWARFPPDRRVWLTFGALIRDPEAELSRISAALRIVPALENRYVSPAASRRGGGGDPTQSGRFTRIEPRRDDPARDAAVPLDIPEALRDQAEAAYLRFEAMIRGG</sequence>
<organism evidence="2 3">
    <name type="scientific">Rhodobacter capsulatus (strain ATCC BAA-309 / NBRC 16581 / SB1003)</name>
    <dbReference type="NCBI Taxonomy" id="272942"/>
    <lineage>
        <taxon>Bacteria</taxon>
        <taxon>Pseudomonadati</taxon>
        <taxon>Pseudomonadota</taxon>
        <taxon>Alphaproteobacteria</taxon>
        <taxon>Rhodobacterales</taxon>
        <taxon>Rhodobacter group</taxon>
        <taxon>Rhodobacter</taxon>
    </lineage>
</organism>
<feature type="compositionally biased region" description="Basic and acidic residues" evidence="1">
    <location>
        <begin position="227"/>
        <end position="238"/>
    </location>
</feature>
<dbReference type="Proteomes" id="UP000002361">
    <property type="component" value="Chromosome"/>
</dbReference>
<reference key="1">
    <citation type="submission" date="2008-12" db="EMBL/GenBank/DDBJ databases">
        <title>Complete genome sequence of Rhodobacter capsulatus SB1003.</title>
        <authorList>
            <person name="Strnad H."/>
            <person name="Lapidus A."/>
            <person name="Vlcek C."/>
            <person name="Ulbrich P."/>
            <person name="Paces J."/>
            <person name="Maltsev N."/>
            <person name="Kumar V."/>
            <person name="Kogan Y."/>
            <person name="Milgram A."/>
            <person name="Rebrekov D."/>
            <person name="Mazur M."/>
            <person name="Cox R."/>
            <person name="Kyrpides N."/>
            <person name="Kolar M."/>
            <person name="Sachova J."/>
            <person name="Ridl J."/>
            <person name="Ivanova N."/>
            <person name="Kapatral V."/>
            <person name="Los T."/>
            <person name="Lykidis A."/>
            <person name="Mikhailova N."/>
            <person name="Reznik G."/>
            <person name="Vasieva O."/>
            <person name="Fonstein M."/>
            <person name="Paces V."/>
            <person name="Haselkorn R."/>
        </authorList>
    </citation>
    <scope>NUCLEOTIDE SEQUENCE</scope>
    <source>
        <strain>SB1003</strain>
    </source>
</reference>
<dbReference type="HOGENOM" id="CLU_882322_0_0_5"/>
<dbReference type="RefSeq" id="WP_013067660.1">
    <property type="nucleotide sequence ID" value="NC_014034.1"/>
</dbReference>
<evidence type="ECO:0000313" key="2">
    <source>
        <dbReference type="EMBL" id="ADE85681.1"/>
    </source>
</evidence>
<protein>
    <recommendedName>
        <fullName evidence="4">Sulfotransferase family protein</fullName>
    </recommendedName>
</protein>
<dbReference type="KEGG" id="rcp:RCAP_rcc01937"/>